<evidence type="ECO:0000256" key="2">
    <source>
        <dbReference type="HAMAP-Rule" id="MF_00048"/>
    </source>
</evidence>
<dbReference type="Pfam" id="PF02021">
    <property type="entry name" value="UPF0102"/>
    <property type="match status" value="1"/>
</dbReference>
<dbReference type="InterPro" id="IPR011856">
    <property type="entry name" value="tRNA_endonuc-like_dom_sf"/>
</dbReference>
<comment type="similarity">
    <text evidence="1 2">Belongs to the UPF0102 family.</text>
</comment>
<dbReference type="AlphaFoldDB" id="A0A949JYJ2"/>
<dbReference type="CDD" id="cd20736">
    <property type="entry name" value="PoNe_Nuclease"/>
    <property type="match status" value="1"/>
</dbReference>
<dbReference type="HAMAP" id="MF_00048">
    <property type="entry name" value="UPF0102"/>
    <property type="match status" value="1"/>
</dbReference>
<dbReference type="InterPro" id="IPR003509">
    <property type="entry name" value="UPF0102_YraN-like"/>
</dbReference>
<proteinExistence type="inferred from homology"/>
<evidence type="ECO:0000256" key="1">
    <source>
        <dbReference type="ARBA" id="ARBA00006738"/>
    </source>
</evidence>
<organism evidence="3 4">
    <name type="scientific">Diplocloster agilis</name>
    <dbReference type="NCBI Taxonomy" id="2850323"/>
    <lineage>
        <taxon>Bacteria</taxon>
        <taxon>Bacillati</taxon>
        <taxon>Bacillota</taxon>
        <taxon>Clostridia</taxon>
        <taxon>Lachnospirales</taxon>
        <taxon>Lachnospiraceae</taxon>
        <taxon>Diplocloster</taxon>
    </lineage>
</organism>
<accession>A0A949JYJ2</accession>
<gene>
    <name evidence="3" type="ORF">KTH89_10395</name>
</gene>
<dbReference type="PANTHER" id="PTHR34039">
    <property type="entry name" value="UPF0102 PROTEIN YRAN"/>
    <property type="match status" value="1"/>
</dbReference>
<name>A0A949JYJ2_9FIRM</name>
<dbReference type="EMBL" id="JAHQCW010000015">
    <property type="protein sequence ID" value="MBU9736949.1"/>
    <property type="molecule type" value="Genomic_DNA"/>
</dbReference>
<evidence type="ECO:0000313" key="3">
    <source>
        <dbReference type="EMBL" id="MBU9736949.1"/>
    </source>
</evidence>
<protein>
    <recommendedName>
        <fullName evidence="2">UPF0102 protein KTH89_10395</fullName>
    </recommendedName>
</protein>
<comment type="caution">
    <text evidence="3">The sequence shown here is derived from an EMBL/GenBank/DDBJ whole genome shotgun (WGS) entry which is preliminary data.</text>
</comment>
<reference evidence="3" key="1">
    <citation type="submission" date="2021-06" db="EMBL/GenBank/DDBJ databases">
        <title>Description of novel taxa of the family Lachnospiraceae.</title>
        <authorList>
            <person name="Chaplin A.V."/>
            <person name="Sokolova S.R."/>
            <person name="Pikina A.P."/>
            <person name="Korzhanova M."/>
            <person name="Belova V."/>
            <person name="Korostin D."/>
            <person name="Efimov B.A."/>
        </authorList>
    </citation>
    <scope>NUCLEOTIDE SEQUENCE</scope>
    <source>
        <strain evidence="3">ASD5720</strain>
    </source>
</reference>
<dbReference type="InterPro" id="IPR011335">
    <property type="entry name" value="Restrct_endonuc-II-like"/>
</dbReference>
<dbReference type="GO" id="GO:0003676">
    <property type="term" value="F:nucleic acid binding"/>
    <property type="evidence" value="ECO:0007669"/>
    <property type="project" value="InterPro"/>
</dbReference>
<evidence type="ECO:0000313" key="4">
    <source>
        <dbReference type="Proteomes" id="UP000712157"/>
    </source>
</evidence>
<dbReference type="NCBIfam" id="TIGR00252">
    <property type="entry name" value="YraN family protein"/>
    <property type="match status" value="1"/>
</dbReference>
<dbReference type="Proteomes" id="UP000712157">
    <property type="component" value="Unassembled WGS sequence"/>
</dbReference>
<dbReference type="Gene3D" id="3.40.1350.10">
    <property type="match status" value="1"/>
</dbReference>
<sequence>MNLRQKGNTYEDQAEAYLKSTGYRILCRNFRSRTGEIDIIGRDGNYLVFVEVKYRSDDSRGLPEEAVDQRKIYRICRTADYYRMVRNVPEDLPCRFDVVCICGEQVKLIKDAFSYCG</sequence>
<dbReference type="SUPFAM" id="SSF52980">
    <property type="entry name" value="Restriction endonuclease-like"/>
    <property type="match status" value="1"/>
</dbReference>
<dbReference type="NCBIfam" id="NF009150">
    <property type="entry name" value="PRK12497.1-3"/>
    <property type="match status" value="1"/>
</dbReference>
<dbReference type="PANTHER" id="PTHR34039:SF1">
    <property type="entry name" value="UPF0102 PROTEIN YRAN"/>
    <property type="match status" value="1"/>
</dbReference>
<keyword evidence="4" id="KW-1185">Reference proteome</keyword>
<dbReference type="RefSeq" id="WP_238721570.1">
    <property type="nucleotide sequence ID" value="NZ_JAHQCW010000015.1"/>
</dbReference>